<dbReference type="Proteomes" id="UP000294489">
    <property type="component" value="Unassembled WGS sequence"/>
</dbReference>
<gene>
    <name evidence="1" type="ORF">DFO67_108194</name>
</gene>
<evidence type="ECO:0000313" key="1">
    <source>
        <dbReference type="EMBL" id="TDX29150.1"/>
    </source>
</evidence>
<comment type="caution">
    <text evidence="1">The sequence shown here is derived from an EMBL/GenBank/DDBJ whole genome shotgun (WGS) entry which is preliminary data.</text>
</comment>
<organism evidence="1 2">
    <name type="scientific">Modicisalibacter xianhensis</name>
    <dbReference type="NCBI Taxonomy" id="442341"/>
    <lineage>
        <taxon>Bacteria</taxon>
        <taxon>Pseudomonadati</taxon>
        <taxon>Pseudomonadota</taxon>
        <taxon>Gammaproteobacteria</taxon>
        <taxon>Oceanospirillales</taxon>
        <taxon>Halomonadaceae</taxon>
        <taxon>Modicisalibacter</taxon>
    </lineage>
</organism>
<evidence type="ECO:0000313" key="2">
    <source>
        <dbReference type="Proteomes" id="UP000294489"/>
    </source>
</evidence>
<protein>
    <submittedName>
        <fullName evidence="1">Uncharacterized protein</fullName>
    </submittedName>
</protein>
<accession>A0A4R8FYC8</accession>
<reference evidence="1 2" key="1">
    <citation type="submission" date="2019-03" db="EMBL/GenBank/DDBJ databases">
        <title>Freshwater and sediment microbial communities from various areas in North America, analyzing microbe dynamics in response to fracking.</title>
        <authorList>
            <person name="Lamendella R."/>
        </authorList>
    </citation>
    <scope>NUCLEOTIDE SEQUENCE [LARGE SCALE GENOMIC DNA]</scope>
    <source>
        <strain evidence="1 2">6_TX</strain>
    </source>
</reference>
<sequence>MSIDIVPRKAVVGVLGMPNGFWPALCVETPVSALIDCEYTNRGTIRYEHEGFVGAWFSVAEALEMHRILTEHVETDEYRNHRYFKERQNQMNLILEFLPLCGGFRMNH</sequence>
<name>A0A4R8FYC8_9GAMM</name>
<dbReference type="RefSeq" id="WP_134017987.1">
    <property type="nucleotide sequence ID" value="NZ_SOEC01000008.1"/>
</dbReference>
<dbReference type="AlphaFoldDB" id="A0A4R8FYC8"/>
<proteinExistence type="predicted"/>
<dbReference type="EMBL" id="SOEC01000008">
    <property type="protein sequence ID" value="TDX29150.1"/>
    <property type="molecule type" value="Genomic_DNA"/>
</dbReference>